<reference evidence="2" key="2">
    <citation type="submission" date="2019-10" db="EMBL/GenBank/DDBJ databases">
        <title>A de novo genome assembly of a pear dwarfing rootstock.</title>
        <authorList>
            <person name="Wang F."/>
            <person name="Wang J."/>
            <person name="Li S."/>
            <person name="Zhang Y."/>
            <person name="Fang M."/>
            <person name="Ma L."/>
            <person name="Zhao Y."/>
            <person name="Jiang S."/>
        </authorList>
    </citation>
    <scope>NUCLEOTIDE SEQUENCE [LARGE SCALE GENOMIC DNA]</scope>
</reference>
<gene>
    <name evidence="1" type="ORF">D8674_034098</name>
</gene>
<reference evidence="1 2" key="3">
    <citation type="submission" date="2019-11" db="EMBL/GenBank/DDBJ databases">
        <title>A de novo genome assembly of a pear dwarfing rootstock.</title>
        <authorList>
            <person name="Wang F."/>
            <person name="Wang J."/>
            <person name="Li S."/>
            <person name="Zhang Y."/>
            <person name="Fang M."/>
            <person name="Ma L."/>
            <person name="Zhao Y."/>
            <person name="Jiang S."/>
        </authorList>
    </citation>
    <scope>NUCLEOTIDE SEQUENCE [LARGE SCALE GENOMIC DNA]</scope>
    <source>
        <strain evidence="1">S2</strain>
        <tissue evidence="1">Leaf</tissue>
    </source>
</reference>
<evidence type="ECO:0000313" key="2">
    <source>
        <dbReference type="Proteomes" id="UP000327157"/>
    </source>
</evidence>
<name>A0A5N5HRH0_9ROSA</name>
<accession>A0A5N5HRH0</accession>
<organism evidence="1 2">
    <name type="scientific">Pyrus ussuriensis x Pyrus communis</name>
    <dbReference type="NCBI Taxonomy" id="2448454"/>
    <lineage>
        <taxon>Eukaryota</taxon>
        <taxon>Viridiplantae</taxon>
        <taxon>Streptophyta</taxon>
        <taxon>Embryophyta</taxon>
        <taxon>Tracheophyta</taxon>
        <taxon>Spermatophyta</taxon>
        <taxon>Magnoliopsida</taxon>
        <taxon>eudicotyledons</taxon>
        <taxon>Gunneridae</taxon>
        <taxon>Pentapetalae</taxon>
        <taxon>rosids</taxon>
        <taxon>fabids</taxon>
        <taxon>Rosales</taxon>
        <taxon>Rosaceae</taxon>
        <taxon>Amygdaloideae</taxon>
        <taxon>Maleae</taxon>
        <taxon>Pyrus</taxon>
    </lineage>
</organism>
<keyword evidence="2" id="KW-1185">Reference proteome</keyword>
<comment type="caution">
    <text evidence="1">The sequence shown here is derived from an EMBL/GenBank/DDBJ whole genome shotgun (WGS) entry which is preliminary data.</text>
</comment>
<proteinExistence type="predicted"/>
<evidence type="ECO:0000313" key="1">
    <source>
        <dbReference type="EMBL" id="KAB2629303.1"/>
    </source>
</evidence>
<protein>
    <submittedName>
        <fullName evidence="1">Protein TRIGALACTOSYLDIACYLGLYCEROL 4</fullName>
    </submittedName>
</protein>
<dbReference type="EMBL" id="SMOL01000148">
    <property type="protein sequence ID" value="KAB2629303.1"/>
    <property type="molecule type" value="Genomic_DNA"/>
</dbReference>
<dbReference type="Proteomes" id="UP000327157">
    <property type="component" value="Chromosome 8"/>
</dbReference>
<dbReference type="AlphaFoldDB" id="A0A5N5HRH0"/>
<sequence>MGGSLHEDDLLGPGELAATGEAQRNWVVGNGSNQFFEDSRSRHFKVLEAAACPFQNLMQSLEV</sequence>
<reference evidence="1 2" key="1">
    <citation type="submission" date="2019-09" db="EMBL/GenBank/DDBJ databases">
        <authorList>
            <person name="Ou C."/>
        </authorList>
    </citation>
    <scope>NUCLEOTIDE SEQUENCE [LARGE SCALE GENOMIC DNA]</scope>
    <source>
        <strain evidence="1">S2</strain>
        <tissue evidence="1">Leaf</tissue>
    </source>
</reference>